<comment type="similarity">
    <text evidence="2 7">Belongs to the glycosyl hydrolase 43 family.</text>
</comment>
<dbReference type="Pfam" id="PF04616">
    <property type="entry name" value="Glyco_hydro_43"/>
    <property type="match status" value="1"/>
</dbReference>
<keyword evidence="8" id="KW-0472">Membrane</keyword>
<dbReference type="InterPro" id="IPR006710">
    <property type="entry name" value="Glyco_hydro_43"/>
</dbReference>
<feature type="site" description="Important for catalytic activity, responsible for pKa modulation of the active site Glu and correct orientation of both the proton donor and substrate" evidence="6">
    <location>
        <position position="169"/>
    </location>
</feature>
<comment type="pathway">
    <text evidence="1">Glycan metabolism; L-arabinan degradation.</text>
</comment>
<evidence type="ECO:0000256" key="3">
    <source>
        <dbReference type="ARBA" id="ARBA00022801"/>
    </source>
</evidence>
<protein>
    <submittedName>
        <fullName evidence="9">Family 43 glycosylhydrolase</fullName>
    </submittedName>
</protein>
<evidence type="ECO:0000313" key="9">
    <source>
        <dbReference type="EMBL" id="MBD2867407.1"/>
    </source>
</evidence>
<evidence type="ECO:0000256" key="1">
    <source>
        <dbReference type="ARBA" id="ARBA00004834"/>
    </source>
</evidence>
<dbReference type="Proteomes" id="UP000632125">
    <property type="component" value="Unassembled WGS sequence"/>
</dbReference>
<dbReference type="InterPro" id="IPR050727">
    <property type="entry name" value="GH43_arabinanases"/>
</dbReference>
<dbReference type="GO" id="GO:0005975">
    <property type="term" value="P:carbohydrate metabolic process"/>
    <property type="evidence" value="ECO:0007669"/>
    <property type="project" value="InterPro"/>
</dbReference>
<dbReference type="EMBL" id="JACXIY010000002">
    <property type="protein sequence ID" value="MBD2867407.1"/>
    <property type="molecule type" value="Genomic_DNA"/>
</dbReference>
<evidence type="ECO:0000256" key="8">
    <source>
        <dbReference type="SAM" id="Phobius"/>
    </source>
</evidence>
<keyword evidence="3 7" id="KW-0378">Hydrolase</keyword>
<dbReference type="PANTHER" id="PTHR43301:SF3">
    <property type="entry name" value="ARABINAN ENDO-1,5-ALPHA-L-ARABINOSIDASE A-RELATED"/>
    <property type="match status" value="1"/>
</dbReference>
<name>A0A927H4I2_9BACL</name>
<dbReference type="AlphaFoldDB" id="A0A927H4I2"/>
<dbReference type="SUPFAM" id="SSF75005">
    <property type="entry name" value="Arabinanase/levansucrase/invertase"/>
    <property type="match status" value="1"/>
</dbReference>
<dbReference type="InterPro" id="IPR023296">
    <property type="entry name" value="Glyco_hydro_beta-prop_sf"/>
</dbReference>
<evidence type="ECO:0000256" key="4">
    <source>
        <dbReference type="ARBA" id="ARBA00023295"/>
    </source>
</evidence>
<keyword evidence="8" id="KW-1133">Transmembrane helix</keyword>
<gene>
    <name evidence="9" type="ORF">IDH41_02375</name>
</gene>
<dbReference type="Gene3D" id="2.115.10.20">
    <property type="entry name" value="Glycosyl hydrolase domain, family 43"/>
    <property type="match status" value="1"/>
</dbReference>
<dbReference type="PANTHER" id="PTHR43301">
    <property type="entry name" value="ARABINAN ENDO-1,5-ALPHA-L-ARABINOSIDASE"/>
    <property type="match status" value="1"/>
</dbReference>
<organism evidence="9 10">
    <name type="scientific">Paenibacillus arenilitoris</name>
    <dbReference type="NCBI Taxonomy" id="2772299"/>
    <lineage>
        <taxon>Bacteria</taxon>
        <taxon>Bacillati</taxon>
        <taxon>Bacillota</taxon>
        <taxon>Bacilli</taxon>
        <taxon>Bacillales</taxon>
        <taxon>Paenibacillaceae</taxon>
        <taxon>Paenibacillus</taxon>
    </lineage>
</organism>
<evidence type="ECO:0000256" key="5">
    <source>
        <dbReference type="PIRSR" id="PIRSR606710-1"/>
    </source>
</evidence>
<proteinExistence type="inferred from homology"/>
<feature type="active site" description="Proton donor" evidence="5">
    <location>
        <position position="215"/>
    </location>
</feature>
<dbReference type="GO" id="GO:0004553">
    <property type="term" value="F:hydrolase activity, hydrolyzing O-glycosyl compounds"/>
    <property type="evidence" value="ECO:0007669"/>
    <property type="project" value="InterPro"/>
</dbReference>
<evidence type="ECO:0000256" key="7">
    <source>
        <dbReference type="RuleBase" id="RU361187"/>
    </source>
</evidence>
<keyword evidence="8" id="KW-0812">Transmembrane</keyword>
<sequence>MLNVTRTKRRYIAAAGFILLAAATALLLYAWNRPEDVPASTYTNPVFEPVLADPAVLRGDDGYVYAYGTEDDWGDGEGSRIVPVIRSKDMTEWEYIGEAFEEKPAWKDGGVWAPDVVNYNGNYYMYYTMSVWGDQNPGIGLAIADSPAGPFVDQGKLFVSEDMNAYSIDAAFFLDEGTPYLFFGGITSGIFGVQLSEDGRSIVGDKFQISGVGYEAPYIIKRGGYYYFFGSAGACCEGADSTYRVGVARAESIKGPYLNKAGTDINYADGDTILGGYFPADETQPFVGPGHNSVIIDDNGDDWIVYHAVDAGYPKFGHGATRRPLMIDKLIWDEGWPSVEGAVPGTGEKEGPAFARGR</sequence>
<evidence type="ECO:0000256" key="6">
    <source>
        <dbReference type="PIRSR" id="PIRSR606710-2"/>
    </source>
</evidence>
<dbReference type="CDD" id="cd18616">
    <property type="entry name" value="GH43_ABN-like"/>
    <property type="match status" value="1"/>
</dbReference>
<comment type="caution">
    <text evidence="9">The sequence shown here is derived from an EMBL/GenBank/DDBJ whole genome shotgun (WGS) entry which is preliminary data.</text>
</comment>
<evidence type="ECO:0000313" key="10">
    <source>
        <dbReference type="Proteomes" id="UP000632125"/>
    </source>
</evidence>
<keyword evidence="4 7" id="KW-0326">Glycosidase</keyword>
<keyword evidence="10" id="KW-1185">Reference proteome</keyword>
<evidence type="ECO:0000256" key="2">
    <source>
        <dbReference type="ARBA" id="ARBA00009865"/>
    </source>
</evidence>
<dbReference type="RefSeq" id="WP_190857932.1">
    <property type="nucleotide sequence ID" value="NZ_JACXIY010000002.1"/>
</dbReference>
<feature type="transmembrane region" description="Helical" evidence="8">
    <location>
        <begin position="12"/>
        <end position="31"/>
    </location>
</feature>
<feature type="active site" description="Proton acceptor" evidence="5">
    <location>
        <position position="53"/>
    </location>
</feature>
<accession>A0A927H4I2</accession>
<reference evidence="9" key="1">
    <citation type="submission" date="2020-09" db="EMBL/GenBank/DDBJ databases">
        <title>A novel bacterium of genus Paenibacillus, isolated from South China Sea.</title>
        <authorList>
            <person name="Huang H."/>
            <person name="Mo K."/>
            <person name="Hu Y."/>
        </authorList>
    </citation>
    <scope>NUCLEOTIDE SEQUENCE</scope>
    <source>
        <strain evidence="9">IB182493</strain>
    </source>
</reference>